<dbReference type="RefSeq" id="WP_010877504.1">
    <property type="nucleotide sequence ID" value="NZ_QREL01000003.1"/>
</dbReference>
<dbReference type="Proteomes" id="UP000256864">
    <property type="component" value="Unassembled WGS sequence"/>
</dbReference>
<dbReference type="GeneID" id="1470993"/>
<keyword evidence="1" id="KW-1133">Transmembrane helix</keyword>
<organism evidence="2 3">
    <name type="scientific">Methanothermobacter defluvii</name>
    <dbReference type="NCBI Taxonomy" id="49339"/>
    <lineage>
        <taxon>Archaea</taxon>
        <taxon>Methanobacteriati</taxon>
        <taxon>Methanobacteriota</taxon>
        <taxon>Methanomada group</taxon>
        <taxon>Methanobacteria</taxon>
        <taxon>Methanobacteriales</taxon>
        <taxon>Methanobacteriaceae</taxon>
        <taxon>Methanothermobacter</taxon>
    </lineage>
</organism>
<evidence type="ECO:0000313" key="3">
    <source>
        <dbReference type="Proteomes" id="UP000256864"/>
    </source>
</evidence>
<keyword evidence="1" id="KW-0812">Transmembrane</keyword>
<comment type="caution">
    <text evidence="2">The sequence shown here is derived from an EMBL/GenBank/DDBJ whole genome shotgun (WGS) entry which is preliminary data.</text>
</comment>
<gene>
    <name evidence="2" type="ORF">C7452_1530</name>
</gene>
<keyword evidence="3" id="KW-1185">Reference proteome</keyword>
<proteinExistence type="predicted"/>
<dbReference type="EMBL" id="QREL01000003">
    <property type="protein sequence ID" value="REE25181.1"/>
    <property type="molecule type" value="Genomic_DNA"/>
</dbReference>
<evidence type="ECO:0008006" key="4">
    <source>
        <dbReference type="Google" id="ProtNLM"/>
    </source>
</evidence>
<feature type="transmembrane region" description="Helical" evidence="1">
    <location>
        <begin position="12"/>
        <end position="33"/>
    </location>
</feature>
<keyword evidence="1" id="KW-0472">Membrane</keyword>
<feature type="transmembrane region" description="Helical" evidence="1">
    <location>
        <begin position="71"/>
        <end position="95"/>
    </location>
</feature>
<evidence type="ECO:0000313" key="2">
    <source>
        <dbReference type="EMBL" id="REE25181.1"/>
    </source>
</evidence>
<sequence>MDIEAKMTALHVPAGIVAAVVSFYLSNGSIAVFGKNQALGTFAGLVILLIVGNIAERLFGKDEVGGFKGWLWSGIVPFFFIWFVVWAILITSTTITP</sequence>
<accession>A0A371NCB6</accession>
<dbReference type="InterPro" id="IPR043941">
    <property type="entry name" value="EMC6-arch"/>
</dbReference>
<name>A0A371NCB6_9EURY</name>
<evidence type="ECO:0000256" key="1">
    <source>
        <dbReference type="SAM" id="Phobius"/>
    </source>
</evidence>
<feature type="transmembrane region" description="Helical" evidence="1">
    <location>
        <begin position="39"/>
        <end position="59"/>
    </location>
</feature>
<dbReference type="Pfam" id="PF19094">
    <property type="entry name" value="EMC6_arch"/>
    <property type="match status" value="1"/>
</dbReference>
<reference evidence="2 3" key="1">
    <citation type="submission" date="2018-07" db="EMBL/GenBank/DDBJ databases">
        <title>Genomic Encyclopedia of Type Strains, Phase IV (KMG-IV): sequencing the most valuable type-strain genomes for metagenomic binning, comparative biology and taxonomic classification.</title>
        <authorList>
            <person name="Goeker M."/>
        </authorList>
    </citation>
    <scope>NUCLEOTIDE SEQUENCE [LARGE SCALE GENOMIC DNA]</scope>
    <source>
        <strain evidence="2 3">DSM 7466</strain>
    </source>
</reference>
<protein>
    <recommendedName>
        <fullName evidence="4">DUF5379 family protein</fullName>
    </recommendedName>
</protein>
<dbReference type="AlphaFoldDB" id="A0A371NCB6"/>